<evidence type="ECO:0000313" key="4">
    <source>
        <dbReference type="Proteomes" id="UP000198891"/>
    </source>
</evidence>
<keyword evidence="2" id="KW-0560">Oxidoreductase</keyword>
<evidence type="ECO:0000313" key="3">
    <source>
        <dbReference type="EMBL" id="SDZ47579.1"/>
    </source>
</evidence>
<dbReference type="RefSeq" id="WP_175494397.1">
    <property type="nucleotide sequence ID" value="NZ_FNPZ01000005.1"/>
</dbReference>
<dbReference type="GO" id="GO:0016616">
    <property type="term" value="F:oxidoreductase activity, acting on the CH-OH group of donors, NAD or NADP as acceptor"/>
    <property type="evidence" value="ECO:0007669"/>
    <property type="project" value="TreeGrafter"/>
</dbReference>
<gene>
    <name evidence="3" type="ORF">SAMN05216554_4041</name>
</gene>
<comment type="similarity">
    <text evidence="1">Belongs to the short-chain dehydrogenases/reductases (SDR) family.</text>
</comment>
<keyword evidence="4" id="KW-1185">Reference proteome</keyword>
<dbReference type="NCBIfam" id="NF009092">
    <property type="entry name" value="PRK12428.1"/>
    <property type="match status" value="1"/>
</dbReference>
<proteinExistence type="inferred from homology"/>
<dbReference type="Proteomes" id="UP000198891">
    <property type="component" value="Unassembled WGS sequence"/>
</dbReference>
<dbReference type="PANTHER" id="PTHR42760">
    <property type="entry name" value="SHORT-CHAIN DEHYDROGENASES/REDUCTASES FAMILY MEMBER"/>
    <property type="match status" value="1"/>
</dbReference>
<protein>
    <submittedName>
        <fullName evidence="3">NAD(P)-dependent dehydrogenase, short-chain alcohol dehydrogenase family</fullName>
    </submittedName>
</protein>
<dbReference type="EMBL" id="FNPZ01000005">
    <property type="protein sequence ID" value="SDZ47579.1"/>
    <property type="molecule type" value="Genomic_DNA"/>
</dbReference>
<evidence type="ECO:0000256" key="2">
    <source>
        <dbReference type="ARBA" id="ARBA00023002"/>
    </source>
</evidence>
<dbReference type="AlphaFoldDB" id="A0A1H3TE00"/>
<accession>A0A1H3TE00</accession>
<dbReference type="InterPro" id="IPR036291">
    <property type="entry name" value="NAD(P)-bd_dom_sf"/>
</dbReference>
<dbReference type="PANTHER" id="PTHR42760:SF115">
    <property type="entry name" value="3-OXOACYL-[ACYL-CARRIER-PROTEIN] REDUCTASE FABG"/>
    <property type="match status" value="1"/>
</dbReference>
<dbReference type="SUPFAM" id="SSF51735">
    <property type="entry name" value="NAD(P)-binding Rossmann-fold domains"/>
    <property type="match status" value="1"/>
</dbReference>
<dbReference type="Pfam" id="PF13561">
    <property type="entry name" value="adh_short_C2"/>
    <property type="match status" value="1"/>
</dbReference>
<dbReference type="PRINTS" id="PR00081">
    <property type="entry name" value="GDHRDH"/>
</dbReference>
<evidence type="ECO:0000256" key="1">
    <source>
        <dbReference type="ARBA" id="ARBA00006484"/>
    </source>
</evidence>
<dbReference type="STRING" id="381665.SAMN05216554_4041"/>
<organism evidence="3 4">
    <name type="scientific">Herbiconiux ginsengi</name>
    <dbReference type="NCBI Taxonomy" id="381665"/>
    <lineage>
        <taxon>Bacteria</taxon>
        <taxon>Bacillati</taxon>
        <taxon>Actinomycetota</taxon>
        <taxon>Actinomycetes</taxon>
        <taxon>Micrococcales</taxon>
        <taxon>Microbacteriaceae</taxon>
        <taxon>Herbiconiux</taxon>
    </lineage>
</organism>
<dbReference type="Gene3D" id="3.40.50.720">
    <property type="entry name" value="NAD(P)-binding Rossmann-like Domain"/>
    <property type="match status" value="1"/>
</dbReference>
<name>A0A1H3TE00_9MICO</name>
<dbReference type="InterPro" id="IPR002347">
    <property type="entry name" value="SDR_fam"/>
</dbReference>
<dbReference type="Pfam" id="PF00106">
    <property type="entry name" value="adh_short"/>
    <property type="match status" value="1"/>
</dbReference>
<sequence>MTFIDYQDKRVVVTGASSGIGAAVATALVKLGAEVHAAARREPEAKSAEFHPLDLSDPASIEGAVHSIGGPVDALFNCAGAVPMSPALDILKVNFLGTRLFTDLVAANMTAGGAIVNTSSDGGYGWRHKRTLLLDFVSHDFDDALEWYVRNQEAAGHADAFAKEALNVWTMQQSAVLIQRGIRINTASPGAVQTPMLEAIEAAYSTEAIDPVLYPSGRRSTAEEQVGPLLFLNSDSASYVNGADLSVDGGFWASLSLTGSLWNSDGGLK</sequence>
<reference evidence="3 4" key="1">
    <citation type="submission" date="2016-10" db="EMBL/GenBank/DDBJ databases">
        <authorList>
            <person name="de Groot N.N."/>
        </authorList>
    </citation>
    <scope>NUCLEOTIDE SEQUENCE [LARGE SCALE GENOMIC DNA]</scope>
    <source>
        <strain evidence="3 4">CGMCC 4.3491</strain>
    </source>
</reference>